<dbReference type="Proteomes" id="UP000516480">
    <property type="component" value="Chromosome 14"/>
</dbReference>
<feature type="coiled-coil region" evidence="1">
    <location>
        <begin position="3"/>
        <end position="30"/>
    </location>
</feature>
<name>A0A1C6YSV0_PLABE</name>
<evidence type="ECO:0000313" key="6">
    <source>
        <dbReference type="Proteomes" id="UP000219860"/>
    </source>
</evidence>
<accession>A0A1C6YSV0</accession>
<evidence type="ECO:0000313" key="8">
    <source>
        <dbReference type="Proteomes" id="UP000220214"/>
    </source>
</evidence>
<evidence type="ECO:0000313" key="9">
    <source>
        <dbReference type="Proteomes" id="UP000516480"/>
    </source>
</evidence>
<dbReference type="OrthoDB" id="6334211at2759"/>
<protein>
    <submittedName>
        <fullName evidence="2">Uncharacterized protein</fullName>
    </submittedName>
</protein>
<dbReference type="EMBL" id="LT608150">
    <property type="protein sequence ID" value="SCM26503.1"/>
    <property type="molecule type" value="Genomic_DNA"/>
</dbReference>
<sequence>MENNFNLIEKDNLDKEMNNLKNENYKYMEDHPEIKNLLNDFISSILLHAPVIHKNTKKDNTNLYYIKM</sequence>
<gene>
    <name evidence="3" type="ORF">PBNK65E_000448800</name>
    <name evidence="2" type="ORF">PBNK65NY_000447600</name>
    <name evidence="5" type="ORF">PBSP11A_000448600</name>
    <name evidence="4" type="ORF">PBSP11RLL_000447900</name>
</gene>
<organism evidence="2 9">
    <name type="scientific">Plasmodium berghei</name>
    <dbReference type="NCBI Taxonomy" id="5821"/>
    <lineage>
        <taxon>Eukaryota</taxon>
        <taxon>Sar</taxon>
        <taxon>Alveolata</taxon>
        <taxon>Apicomplexa</taxon>
        <taxon>Aconoidasida</taxon>
        <taxon>Haemosporida</taxon>
        <taxon>Plasmodiidae</taxon>
        <taxon>Plasmodium</taxon>
        <taxon>Plasmodium (Vinckeia)</taxon>
    </lineage>
</organism>
<evidence type="ECO:0000256" key="1">
    <source>
        <dbReference type="SAM" id="Coils"/>
    </source>
</evidence>
<dbReference type="EMBL" id="LT608262">
    <property type="protein sequence ID" value="SCO64242.1"/>
    <property type="molecule type" value="Genomic_DNA"/>
</dbReference>
<dbReference type="EMBL" id="LT608278">
    <property type="protein sequence ID" value="SCO62681.1"/>
    <property type="molecule type" value="Genomic_DNA"/>
</dbReference>
<evidence type="ECO:0000313" key="3">
    <source>
        <dbReference type="EMBL" id="SCN28491.1"/>
    </source>
</evidence>
<evidence type="ECO:0000313" key="7">
    <source>
        <dbReference type="Proteomes" id="UP000219974"/>
    </source>
</evidence>
<dbReference type="Proteomes" id="UP000220214">
    <property type="component" value="Chromosome 14"/>
</dbReference>
<dbReference type="AlphaFoldDB" id="A0A1C6YSV0"/>
<evidence type="ECO:0000313" key="4">
    <source>
        <dbReference type="EMBL" id="SCO62681.1"/>
    </source>
</evidence>
<proteinExistence type="predicted"/>
<evidence type="ECO:0000313" key="5">
    <source>
        <dbReference type="EMBL" id="SCO64242.1"/>
    </source>
</evidence>
<reference evidence="6 7" key="1">
    <citation type="submission" date="2016-08" db="EMBL/GenBank/DDBJ databases">
        <authorList>
            <consortium name="Pathogen Informatics"/>
        </authorList>
    </citation>
    <scope>NUCLEOTIDE SEQUENCE [LARGE SCALE GENOMIC DNA]</scope>
    <source>
        <strain evidence="2 9">NK65 ny</strain>
        <strain evidence="3 8">NK65e</strain>
        <strain evidence="5 6">SP11 Antwerpcl1</strain>
        <strain evidence="4 7">SP11 RLL</strain>
    </source>
</reference>
<evidence type="ECO:0000313" key="2">
    <source>
        <dbReference type="EMBL" id="SCM26503.1"/>
    </source>
</evidence>
<dbReference type="EMBL" id="LT614640">
    <property type="protein sequence ID" value="SCN28491.1"/>
    <property type="molecule type" value="Genomic_DNA"/>
</dbReference>
<dbReference type="Proteomes" id="UP000219860">
    <property type="component" value="Chromosome 14"/>
</dbReference>
<dbReference type="Proteomes" id="UP000219974">
    <property type="component" value="Chromosome 14"/>
</dbReference>
<dbReference type="VEuPathDB" id="PlasmoDB:PBANKA_1431200"/>
<keyword evidence="1" id="KW-0175">Coiled coil</keyword>